<dbReference type="AlphaFoldDB" id="A0A2N9AR50"/>
<dbReference type="EMBL" id="LT962688">
    <property type="protein sequence ID" value="SOR29808.1"/>
    <property type="molecule type" value="Genomic_DNA"/>
</dbReference>
<organism evidence="1 2">
    <name type="scientific">Methylorubrum extorquens</name>
    <name type="common">Methylobacterium dichloromethanicum</name>
    <name type="synonym">Methylobacterium extorquens</name>
    <dbReference type="NCBI Taxonomy" id="408"/>
    <lineage>
        <taxon>Bacteria</taxon>
        <taxon>Pseudomonadati</taxon>
        <taxon>Pseudomonadota</taxon>
        <taxon>Alphaproteobacteria</taxon>
        <taxon>Hyphomicrobiales</taxon>
        <taxon>Methylobacteriaceae</taxon>
        <taxon>Methylorubrum</taxon>
    </lineage>
</organism>
<evidence type="ECO:0000313" key="1">
    <source>
        <dbReference type="EMBL" id="SOR29808.1"/>
    </source>
</evidence>
<accession>A0A2N9AR50</accession>
<protein>
    <submittedName>
        <fullName evidence="1">Uncharacterized protein</fullName>
    </submittedName>
</protein>
<name>A0A2N9AR50_METEX</name>
<dbReference type="Proteomes" id="UP000233769">
    <property type="component" value="Chromosome tk0001"/>
</dbReference>
<sequence>MSNAADMLPADVRAAATAIANARAGRRGIPAVTNILDVLPQDLFAELVEDARAALGAADAARQAAANTPKPRRRGPLCASDAEALRLDLAAGTLLILTRDRGSRAKAALSAAGAETALLEHDEAHAMWVAVAACLRTFPDEQEPTS</sequence>
<proteinExistence type="predicted"/>
<reference evidence="2" key="1">
    <citation type="submission" date="2017-10" db="EMBL/GenBank/DDBJ databases">
        <authorList>
            <person name="Regsiter A."/>
            <person name="William W."/>
        </authorList>
    </citation>
    <scope>NUCLEOTIDE SEQUENCE [LARGE SCALE GENOMIC DNA]</scope>
</reference>
<evidence type="ECO:0000313" key="2">
    <source>
        <dbReference type="Proteomes" id="UP000233769"/>
    </source>
</evidence>
<gene>
    <name evidence="1" type="ORF">TK0001_3206</name>
</gene>